<dbReference type="GO" id="GO:0000915">
    <property type="term" value="P:actomyosin contractile ring assembly"/>
    <property type="evidence" value="ECO:0007669"/>
    <property type="project" value="TreeGrafter"/>
</dbReference>
<evidence type="ECO:0000256" key="1">
    <source>
        <dbReference type="SAM" id="MobiDB-lite"/>
    </source>
</evidence>
<dbReference type="PANTHER" id="PTHR21538">
    <property type="entry name" value="ANILLIN/RHOTEKIN RTKN"/>
    <property type="match status" value="1"/>
</dbReference>
<dbReference type="SUPFAM" id="SSF50729">
    <property type="entry name" value="PH domain-like"/>
    <property type="match status" value="1"/>
</dbReference>
<dbReference type="InterPro" id="IPR001849">
    <property type="entry name" value="PH_domain"/>
</dbReference>
<proteinExistence type="predicted"/>
<feature type="domain" description="PH" evidence="2">
    <location>
        <begin position="544"/>
        <end position="656"/>
    </location>
</feature>
<dbReference type="InterPro" id="IPR051364">
    <property type="entry name" value="Cytokinesis/Rho-signaling"/>
</dbReference>
<dbReference type="AlphaFoldDB" id="T1KNV5"/>
<dbReference type="Proteomes" id="UP000015104">
    <property type="component" value="Unassembled WGS sequence"/>
</dbReference>
<dbReference type="SMART" id="SM00233">
    <property type="entry name" value="PH"/>
    <property type="match status" value="1"/>
</dbReference>
<reference evidence="3" key="2">
    <citation type="submission" date="2015-06" db="UniProtKB">
        <authorList>
            <consortium name="EnsemblMetazoa"/>
        </authorList>
    </citation>
    <scope>IDENTIFICATION</scope>
</reference>
<feature type="region of interest" description="Disordered" evidence="1">
    <location>
        <begin position="221"/>
        <end position="251"/>
    </location>
</feature>
<dbReference type="EMBL" id="CAEY01000278">
    <property type="status" value="NOT_ANNOTATED_CDS"/>
    <property type="molecule type" value="Genomic_DNA"/>
</dbReference>
<evidence type="ECO:0000313" key="3">
    <source>
        <dbReference type="EnsemblMetazoa" id="tetur16g02340.1"/>
    </source>
</evidence>
<dbReference type="GO" id="GO:0005826">
    <property type="term" value="C:actomyosin contractile ring"/>
    <property type="evidence" value="ECO:0007669"/>
    <property type="project" value="TreeGrafter"/>
</dbReference>
<dbReference type="InterPro" id="IPR012966">
    <property type="entry name" value="AHD"/>
</dbReference>
<dbReference type="Pfam" id="PF08174">
    <property type="entry name" value="Anillin"/>
    <property type="match status" value="1"/>
</dbReference>
<feature type="compositionally biased region" description="Polar residues" evidence="1">
    <location>
        <begin position="152"/>
        <end position="167"/>
    </location>
</feature>
<reference evidence="4" key="1">
    <citation type="submission" date="2011-08" db="EMBL/GenBank/DDBJ databases">
        <authorList>
            <person name="Rombauts S."/>
        </authorList>
    </citation>
    <scope>NUCLEOTIDE SEQUENCE</scope>
    <source>
        <strain evidence="4">London</strain>
    </source>
</reference>
<protein>
    <recommendedName>
        <fullName evidence="2">PH domain-containing protein</fullName>
    </recommendedName>
</protein>
<sequence length="679" mass="78073">MSDIKQNDYITANSSNSIPTNKIDSTDPCLLPLAARRALFEKKATRPVVDITRNNDIEEALAAFKEIEELPSEDDLSDLNIYKEKDILSEDKNVEHVETYSNDSISLNEADISSTDEENCNQDYKNNLNYSSETDEKNSSFSDKNFDLQERNCPQESDPNDSIGSNASSLLSSVDENNTVISQSTKIYPELPRFDDFVYKTCSKKTDEPSKSIISPIKSFNQPTVHHHHPSPKKNVQNDPVKPKSSQTTTPLRTLSMYRREQKIQKTLKRSADDEDELITDLETEALKLDLVEKYREEKLKKIDDLAVEADKYNKIIYQSFRALDLCVQTKNISERIEAEKILLINMVRKNACVDELYRLKKEENFDITEDPVGKVTFNKLMLLVKGNFFVSQASGLDLCEYHFICLFTCGEKVIATDALSSTHAIQEASLNFTNKAEFDHLRKDFRIRLTVYALALPKGKRNQDKKNIRLTPKNKSKVKYTHSPALKASPKSEKIKCNFKKMGYVDFTRDNIMKSRFSLEEFMYESPLEDQIMVDLVIGGEYNFKFSSYLNFHETSGDYPVWNRRWCVLNGPSIYFWRFSEDEGDKQPLGVINLKHCVNLKISKATADVSMRPNAFSFVTLEKQNNSLTPMEHLMAADIRKERDGWLENLNKVLEMIRLWEPDCLQPMDQVSLDSCLK</sequence>
<feature type="compositionally biased region" description="Basic and acidic residues" evidence="1">
    <location>
        <begin position="134"/>
        <end position="150"/>
    </location>
</feature>
<dbReference type="HOGENOM" id="CLU_016246_0_0_1"/>
<keyword evidence="4" id="KW-1185">Reference proteome</keyword>
<evidence type="ECO:0000313" key="4">
    <source>
        <dbReference type="Proteomes" id="UP000015104"/>
    </source>
</evidence>
<dbReference type="Pfam" id="PF00169">
    <property type="entry name" value="PH"/>
    <property type="match status" value="1"/>
</dbReference>
<dbReference type="CDD" id="cd01263">
    <property type="entry name" value="PH_anillin"/>
    <property type="match status" value="1"/>
</dbReference>
<feature type="region of interest" description="Disordered" evidence="1">
    <location>
        <begin position="127"/>
        <end position="169"/>
    </location>
</feature>
<name>T1KNV5_TETUR</name>
<dbReference type="GO" id="GO:0031106">
    <property type="term" value="P:septin ring organization"/>
    <property type="evidence" value="ECO:0007669"/>
    <property type="project" value="TreeGrafter"/>
</dbReference>
<evidence type="ECO:0000259" key="2">
    <source>
        <dbReference type="PROSITE" id="PS50003"/>
    </source>
</evidence>
<dbReference type="STRING" id="32264.T1KNV5"/>
<dbReference type="GO" id="GO:0000281">
    <property type="term" value="P:mitotic cytokinesis"/>
    <property type="evidence" value="ECO:0007669"/>
    <property type="project" value="TreeGrafter"/>
</dbReference>
<dbReference type="Gene3D" id="2.30.29.30">
    <property type="entry name" value="Pleckstrin-homology domain (PH domain)/Phosphotyrosine-binding domain (PTB)"/>
    <property type="match status" value="1"/>
</dbReference>
<feature type="region of interest" description="Disordered" evidence="1">
    <location>
        <begin position="1"/>
        <end position="23"/>
    </location>
</feature>
<dbReference type="InterPro" id="IPR037840">
    <property type="entry name" value="PH_Anillin"/>
</dbReference>
<dbReference type="EnsemblMetazoa" id="tetur16g02340.1">
    <property type="protein sequence ID" value="tetur16g02340.1"/>
    <property type="gene ID" value="tetur16g02340"/>
</dbReference>
<dbReference type="PANTHER" id="PTHR21538:SF23">
    <property type="entry name" value="ANILLIN"/>
    <property type="match status" value="1"/>
</dbReference>
<dbReference type="eggNOG" id="KOG3640">
    <property type="taxonomic scope" value="Eukaryota"/>
</dbReference>
<organism evidence="3 4">
    <name type="scientific">Tetranychus urticae</name>
    <name type="common">Two-spotted spider mite</name>
    <dbReference type="NCBI Taxonomy" id="32264"/>
    <lineage>
        <taxon>Eukaryota</taxon>
        <taxon>Metazoa</taxon>
        <taxon>Ecdysozoa</taxon>
        <taxon>Arthropoda</taxon>
        <taxon>Chelicerata</taxon>
        <taxon>Arachnida</taxon>
        <taxon>Acari</taxon>
        <taxon>Acariformes</taxon>
        <taxon>Trombidiformes</taxon>
        <taxon>Prostigmata</taxon>
        <taxon>Eleutherengona</taxon>
        <taxon>Raphignathae</taxon>
        <taxon>Tetranychoidea</taxon>
        <taxon>Tetranychidae</taxon>
        <taxon>Tetranychus</taxon>
    </lineage>
</organism>
<accession>T1KNV5</accession>
<dbReference type="PROSITE" id="PS50003">
    <property type="entry name" value="PH_DOMAIN"/>
    <property type="match status" value="1"/>
</dbReference>
<feature type="compositionally biased region" description="Polar residues" evidence="1">
    <location>
        <begin position="234"/>
        <end position="251"/>
    </location>
</feature>
<dbReference type="InterPro" id="IPR011993">
    <property type="entry name" value="PH-like_dom_sf"/>
</dbReference>
<feature type="compositionally biased region" description="Polar residues" evidence="1">
    <location>
        <begin position="8"/>
        <end position="23"/>
    </location>
</feature>